<dbReference type="PANTHER" id="PTHR43201:SF5">
    <property type="entry name" value="MEDIUM-CHAIN ACYL-COA LIGASE ACSF2, MITOCHONDRIAL"/>
    <property type="match status" value="1"/>
</dbReference>
<keyword evidence="2 5" id="KW-0436">Ligase</keyword>
<dbReference type="GO" id="GO:0031956">
    <property type="term" value="F:medium-chain fatty acid-CoA ligase activity"/>
    <property type="evidence" value="ECO:0007669"/>
    <property type="project" value="TreeGrafter"/>
</dbReference>
<dbReference type="InterPro" id="IPR042099">
    <property type="entry name" value="ANL_N_sf"/>
</dbReference>
<feature type="domain" description="AMP-binding enzyme C-terminal" evidence="4">
    <location>
        <begin position="455"/>
        <end position="533"/>
    </location>
</feature>
<dbReference type="Proteomes" id="UP000006443">
    <property type="component" value="Unassembled WGS sequence"/>
</dbReference>
<sequence length="559" mass="62367">MNQQEWKLPLMNSYIEKWAREIPQRAAIIQHENGRSYSYQEMDRTVDFLALKLLEKGIGFGDRVATMLPMLAEHVFLMYACFKVGAIIAPLDLRLQPQEVVRDLGKIEPKAFFFLGKTPLRDFREVGEAVRDNCPSVELLVQFSSDPSAEELVGGAVSAASLQEPPAVPASMLQEVYNQVDTRTPALIIFTTGTTGEPKPAVLCHENVIIQNRVLGLGIGLEGEDMSMLVNLPPSHVGGVTEQLMTTLFMGGTAVLLRIFDPRMSLEAVEKHRLTVLGQIPTQFRMQWVLPDYGEFDLSSLQFAIYGGAGVDSAFLKKLSEMAPYFGTGMGMSETAGMYTFTPKEISVEEMAGQVGASIEELATVTIRKTMREDGYAGDTLPDGAVGEICVKGPIVFLGYYRQPEETAKNISQDGVLYTGDVGYFKEMGTYRALYLAGRRKFVIKQKGYQVFPDEVQEYIASHPGVEQVEVVGMPHNIFDDGIFAFVKPKEGIDLTPEEIQEYCKKGIASYKRPQHVEIWPREKDFPLTRVTKVDKMQLKEMALPVIERLRKEGKWDAG</sequence>
<evidence type="ECO:0000313" key="6">
    <source>
        <dbReference type="Proteomes" id="UP000006443"/>
    </source>
</evidence>
<dbReference type="EMBL" id="ACJM01000001">
    <property type="protein sequence ID" value="EEG79143.1"/>
    <property type="molecule type" value="Genomic_DNA"/>
</dbReference>
<reference evidence="5 6" key="1">
    <citation type="submission" date="2009-02" db="EMBL/GenBank/DDBJ databases">
        <title>Sequencing of the draft genome and assembly of Dethiobacter alkaliphilus AHT 1.</title>
        <authorList>
            <consortium name="US DOE Joint Genome Institute (JGI-PGF)"/>
            <person name="Lucas S."/>
            <person name="Copeland A."/>
            <person name="Lapidus A."/>
            <person name="Glavina del Rio T."/>
            <person name="Dalin E."/>
            <person name="Tice H."/>
            <person name="Bruce D."/>
            <person name="Goodwin L."/>
            <person name="Pitluck S."/>
            <person name="Larimer F."/>
            <person name="Land M.L."/>
            <person name="Hauser L."/>
            <person name="Muyzer G."/>
        </authorList>
    </citation>
    <scope>NUCLEOTIDE SEQUENCE [LARGE SCALE GENOMIC DNA]</scope>
    <source>
        <strain evidence="5 6">AHT 1</strain>
    </source>
</reference>
<dbReference type="STRING" id="555088.DealDRAFT_0417"/>
<keyword evidence="6" id="KW-1185">Reference proteome</keyword>
<dbReference type="Gene3D" id="3.40.50.12780">
    <property type="entry name" value="N-terminal domain of ligase-like"/>
    <property type="match status" value="1"/>
</dbReference>
<comment type="caution">
    <text evidence="5">The sequence shown here is derived from an EMBL/GenBank/DDBJ whole genome shotgun (WGS) entry which is preliminary data.</text>
</comment>
<dbReference type="GO" id="GO:0006631">
    <property type="term" value="P:fatty acid metabolic process"/>
    <property type="evidence" value="ECO:0007669"/>
    <property type="project" value="TreeGrafter"/>
</dbReference>
<organism evidence="5 6">
    <name type="scientific">Dethiobacter alkaliphilus AHT 1</name>
    <dbReference type="NCBI Taxonomy" id="555088"/>
    <lineage>
        <taxon>Bacteria</taxon>
        <taxon>Bacillati</taxon>
        <taxon>Bacillota</taxon>
        <taxon>Dethiobacteria</taxon>
        <taxon>Dethiobacterales</taxon>
        <taxon>Dethiobacteraceae</taxon>
        <taxon>Dethiobacter</taxon>
    </lineage>
</organism>
<dbReference type="Pfam" id="PF13193">
    <property type="entry name" value="AMP-binding_C"/>
    <property type="match status" value="1"/>
</dbReference>
<dbReference type="eggNOG" id="COG0318">
    <property type="taxonomic scope" value="Bacteria"/>
</dbReference>
<evidence type="ECO:0000259" key="4">
    <source>
        <dbReference type="Pfam" id="PF13193"/>
    </source>
</evidence>
<comment type="similarity">
    <text evidence="1">Belongs to the ATP-dependent AMP-binding enzyme family.</text>
</comment>
<dbReference type="SUPFAM" id="SSF56801">
    <property type="entry name" value="Acetyl-CoA synthetase-like"/>
    <property type="match status" value="1"/>
</dbReference>
<name>C0GD58_DETAL</name>
<evidence type="ECO:0000259" key="3">
    <source>
        <dbReference type="Pfam" id="PF00501"/>
    </source>
</evidence>
<dbReference type="InterPro" id="IPR020845">
    <property type="entry name" value="AMP-binding_CS"/>
</dbReference>
<gene>
    <name evidence="5" type="ORF">DealDRAFT_0417</name>
</gene>
<dbReference type="PROSITE" id="PS00455">
    <property type="entry name" value="AMP_BINDING"/>
    <property type="match status" value="1"/>
</dbReference>
<dbReference type="PANTHER" id="PTHR43201">
    <property type="entry name" value="ACYL-COA SYNTHETASE"/>
    <property type="match status" value="1"/>
</dbReference>
<dbReference type="OrthoDB" id="9778383at2"/>
<evidence type="ECO:0000256" key="1">
    <source>
        <dbReference type="ARBA" id="ARBA00006432"/>
    </source>
</evidence>
<dbReference type="InterPro" id="IPR025110">
    <property type="entry name" value="AMP-bd_C"/>
</dbReference>
<dbReference type="Gene3D" id="3.30.300.30">
    <property type="match status" value="1"/>
</dbReference>
<accession>C0GD58</accession>
<evidence type="ECO:0000256" key="2">
    <source>
        <dbReference type="ARBA" id="ARBA00022598"/>
    </source>
</evidence>
<evidence type="ECO:0000313" key="5">
    <source>
        <dbReference type="EMBL" id="EEG79143.1"/>
    </source>
</evidence>
<dbReference type="InterPro" id="IPR000873">
    <property type="entry name" value="AMP-dep_synth/lig_dom"/>
</dbReference>
<feature type="domain" description="AMP-dependent synthetase/ligase" evidence="3">
    <location>
        <begin position="16"/>
        <end position="401"/>
    </location>
</feature>
<protein>
    <submittedName>
        <fullName evidence="5">AMP-dependent synthetase and ligase</fullName>
    </submittedName>
</protein>
<dbReference type="Pfam" id="PF00501">
    <property type="entry name" value="AMP-binding"/>
    <property type="match status" value="1"/>
</dbReference>
<dbReference type="RefSeq" id="WP_008514381.1">
    <property type="nucleotide sequence ID" value="NZ_ACJM01000001.1"/>
</dbReference>
<dbReference type="InterPro" id="IPR045851">
    <property type="entry name" value="AMP-bd_C_sf"/>
</dbReference>
<proteinExistence type="inferred from homology"/>
<dbReference type="AlphaFoldDB" id="C0GD58"/>